<evidence type="ECO:0000313" key="2">
    <source>
        <dbReference type="Proteomes" id="UP000660110"/>
    </source>
</evidence>
<reference evidence="1" key="1">
    <citation type="journal article" date="2014" name="Int. J. Syst. Evol. Microbiol.">
        <title>Complete genome sequence of Corynebacterium casei LMG S-19264T (=DSM 44701T), isolated from a smear-ripened cheese.</title>
        <authorList>
            <consortium name="US DOE Joint Genome Institute (JGI-PGF)"/>
            <person name="Walter F."/>
            <person name="Albersmeier A."/>
            <person name="Kalinowski J."/>
            <person name="Ruckert C."/>
        </authorList>
    </citation>
    <scope>NUCLEOTIDE SEQUENCE</scope>
    <source>
        <strain evidence="1">CGMCC 1.12153</strain>
    </source>
</reference>
<dbReference type="Gene3D" id="1.10.10.1830">
    <property type="entry name" value="Non-ribosomal peptide synthase, adenylation domain"/>
    <property type="match status" value="1"/>
</dbReference>
<dbReference type="AlphaFoldDB" id="A0A917B5R3"/>
<dbReference type="RefSeq" id="WP_188377754.1">
    <property type="nucleotide sequence ID" value="NZ_BMEL01000003.1"/>
</dbReference>
<dbReference type="EMBL" id="BMEL01000003">
    <property type="protein sequence ID" value="GGF24243.1"/>
    <property type="molecule type" value="Genomic_DNA"/>
</dbReference>
<proteinExistence type="predicted"/>
<dbReference type="InterPro" id="IPR044894">
    <property type="entry name" value="TubC_N_sf"/>
</dbReference>
<dbReference type="Proteomes" id="UP000660110">
    <property type="component" value="Unassembled WGS sequence"/>
</dbReference>
<name>A0A917B5R3_HALAA</name>
<sequence>MSVAHQIIQEVHKSGCELWPLQGKLKILEGERLNPHLINKVRAHKADILELFKYDEQVKQLGMIVAISGELYTWTVSPFSTAYMERTDNEWTAWRESYQRGTKTATHVKIIAEKDNFQNVLGRTAKYINFIEEKRGI</sequence>
<organism evidence="1 2">
    <name type="scientific">Halobacillus andaensis</name>
    <dbReference type="NCBI Taxonomy" id="1176239"/>
    <lineage>
        <taxon>Bacteria</taxon>
        <taxon>Bacillati</taxon>
        <taxon>Bacillota</taxon>
        <taxon>Bacilli</taxon>
        <taxon>Bacillales</taxon>
        <taxon>Bacillaceae</taxon>
        <taxon>Halobacillus</taxon>
    </lineage>
</organism>
<keyword evidence="2" id="KW-1185">Reference proteome</keyword>
<gene>
    <name evidence="1" type="ORF">GCM10010954_23900</name>
</gene>
<protein>
    <submittedName>
        <fullName evidence="1">Uncharacterized protein</fullName>
    </submittedName>
</protein>
<reference evidence="1" key="2">
    <citation type="submission" date="2020-09" db="EMBL/GenBank/DDBJ databases">
        <authorList>
            <person name="Sun Q."/>
            <person name="Zhou Y."/>
        </authorList>
    </citation>
    <scope>NUCLEOTIDE SEQUENCE</scope>
    <source>
        <strain evidence="1">CGMCC 1.12153</strain>
    </source>
</reference>
<accession>A0A917B5R3</accession>
<evidence type="ECO:0000313" key="1">
    <source>
        <dbReference type="EMBL" id="GGF24243.1"/>
    </source>
</evidence>
<comment type="caution">
    <text evidence="1">The sequence shown here is derived from an EMBL/GenBank/DDBJ whole genome shotgun (WGS) entry which is preliminary data.</text>
</comment>